<dbReference type="InterPro" id="IPR003423">
    <property type="entry name" value="OMP_efflux"/>
</dbReference>
<evidence type="ECO:0000256" key="2">
    <source>
        <dbReference type="ARBA" id="ARBA00022448"/>
    </source>
</evidence>
<keyword evidence="3" id="KW-1134">Transmembrane beta strand</keyword>
<evidence type="ECO:0000256" key="1">
    <source>
        <dbReference type="ARBA" id="ARBA00007613"/>
    </source>
</evidence>
<evidence type="ECO:0000256" key="6">
    <source>
        <dbReference type="ARBA" id="ARBA00023237"/>
    </source>
</evidence>
<gene>
    <name evidence="8" type="ORF">LPB072_08380</name>
    <name evidence="9" type="ORF">LPB72_17875</name>
</gene>
<comment type="similarity">
    <text evidence="1 7">Belongs to the outer membrane factor (OMF) (TC 1.B.17) family.</text>
</comment>
<dbReference type="KEGG" id="hyl:LPB072_08380"/>
<name>A0A167GYW2_9BURK</name>
<proteinExistence type="inferred from homology"/>
<dbReference type="OrthoDB" id="8553524at2"/>
<keyword evidence="6 7" id="KW-0998">Cell outer membrane</keyword>
<dbReference type="GO" id="GO:1990281">
    <property type="term" value="C:efflux pump complex"/>
    <property type="evidence" value="ECO:0007669"/>
    <property type="project" value="TreeGrafter"/>
</dbReference>
<evidence type="ECO:0000313" key="9">
    <source>
        <dbReference type="EMBL" id="OAD40045.1"/>
    </source>
</evidence>
<dbReference type="EMBL" id="LVWD01000034">
    <property type="protein sequence ID" value="OAD40045.1"/>
    <property type="molecule type" value="Genomic_DNA"/>
</dbReference>
<dbReference type="GO" id="GO:0031640">
    <property type="term" value="P:killing of cells of another organism"/>
    <property type="evidence" value="ECO:0007669"/>
    <property type="project" value="UniProtKB-KW"/>
</dbReference>
<dbReference type="EMBL" id="CP017476">
    <property type="protein sequence ID" value="AOW12857.1"/>
    <property type="molecule type" value="Genomic_DNA"/>
</dbReference>
<organism evidence="8 11">
    <name type="scientific">Hydrogenophaga crassostreae</name>
    <dbReference type="NCBI Taxonomy" id="1763535"/>
    <lineage>
        <taxon>Bacteria</taxon>
        <taxon>Pseudomonadati</taxon>
        <taxon>Pseudomonadota</taxon>
        <taxon>Betaproteobacteria</taxon>
        <taxon>Burkholderiales</taxon>
        <taxon>Comamonadaceae</taxon>
        <taxon>Hydrogenophaga</taxon>
    </lineage>
</organism>
<dbReference type="PIRSF" id="PIRSF001892">
    <property type="entry name" value="CyaE"/>
    <property type="match status" value="1"/>
</dbReference>
<sequence length="517" mass="54365">MSQMHLRAVLRPTLAGLALLHMGWAHGLETGLHLQLSRSLTLVPMWHARAGAEATPPRAAPVVLASSASLASRTPVQPVSATTTMVHWASQAPQWIPGQGPCAQVASPAWDQLSLSEALAVSLCKSPSLRQALASVAEQSAGVTLAETAKRPSWSASVGGSAARNFIDGATNTRSVDASLNLGWVLFDFGRSDADLKQARQTLAAALATQSNTLLDSVRDLLQLYGEAVVADAAMSAAIEAEATATLTAAAAQARYDAEVGTQIDRLQAQTALAQATLAKVRAESDWENARGKLALALGADIAQPIRLANWEPWSRTQSAPPDLTALREEARLQHPRLRATRAEIEALDAQLASVKASGRGNLAFSANAGHSSNWGNNGTTTTVSNVPSTGVSLTATFPLFNERESSAQQARVVAQSTAKQAELETVQRDVDTLLWQAHRAVITSGKSVEASERLLIAAKSTLEVAQGRYKAGVGSMVDLLTAQSALADARRQQVAALVDKLTAQTQLSLAAGRIGF</sequence>
<protein>
    <recommendedName>
        <fullName evidence="7">Protein CyaE</fullName>
    </recommendedName>
</protein>
<keyword evidence="7" id="KW-0204">Cytolysis</keyword>
<evidence type="ECO:0000256" key="5">
    <source>
        <dbReference type="ARBA" id="ARBA00023136"/>
    </source>
</evidence>
<dbReference type="SUPFAM" id="SSF56954">
    <property type="entry name" value="Outer membrane efflux proteins (OEP)"/>
    <property type="match status" value="1"/>
</dbReference>
<evidence type="ECO:0000256" key="7">
    <source>
        <dbReference type="PIRNR" id="PIRNR001892"/>
    </source>
</evidence>
<evidence type="ECO:0000313" key="10">
    <source>
        <dbReference type="Proteomes" id="UP000185657"/>
    </source>
</evidence>
<dbReference type="InterPro" id="IPR028351">
    <property type="entry name" value="CyaE"/>
</dbReference>
<comment type="subcellular location">
    <subcellularLocation>
        <location evidence="7">Cell outer membrane</location>
        <topology evidence="7">Peripheral membrane protein</topology>
    </subcellularLocation>
</comment>
<reference evidence="8 11" key="2">
    <citation type="submission" date="2016-10" db="EMBL/GenBank/DDBJ databases">
        <title>Hydorgenophaga sp. LPB0072 isolated from gastropod.</title>
        <authorList>
            <person name="Kim E."/>
            <person name="Yi H."/>
        </authorList>
    </citation>
    <scope>NUCLEOTIDE SEQUENCE [LARGE SCALE GENOMIC DNA]</scope>
    <source>
        <strain evidence="8 11">LPB0072</strain>
    </source>
</reference>
<dbReference type="STRING" id="1763535.LPB072_08380"/>
<keyword evidence="7" id="KW-0354">Hemolysis</keyword>
<dbReference type="AlphaFoldDB" id="A0A167GYW2"/>
<dbReference type="RefSeq" id="WP_066094081.1">
    <property type="nucleotide sequence ID" value="NZ_CP017476.1"/>
</dbReference>
<evidence type="ECO:0000256" key="4">
    <source>
        <dbReference type="ARBA" id="ARBA00022692"/>
    </source>
</evidence>
<dbReference type="Proteomes" id="UP000185657">
    <property type="component" value="Unassembled WGS sequence"/>
</dbReference>
<dbReference type="PANTHER" id="PTHR30026">
    <property type="entry name" value="OUTER MEMBRANE PROTEIN TOLC"/>
    <property type="match status" value="1"/>
</dbReference>
<dbReference type="Proteomes" id="UP000185680">
    <property type="component" value="Chromosome"/>
</dbReference>
<dbReference type="GO" id="GO:0009279">
    <property type="term" value="C:cell outer membrane"/>
    <property type="evidence" value="ECO:0007669"/>
    <property type="project" value="UniProtKB-SubCell"/>
</dbReference>
<dbReference type="Pfam" id="PF02321">
    <property type="entry name" value="OEP"/>
    <property type="match status" value="2"/>
</dbReference>
<evidence type="ECO:0000313" key="11">
    <source>
        <dbReference type="Proteomes" id="UP000185680"/>
    </source>
</evidence>
<comment type="function">
    <text evidence="7">CyaE is necessary for transport of calmodulin-sensitive adenylate cyclase-hemolysin (cyclolysin).</text>
</comment>
<dbReference type="Gene3D" id="1.20.1600.10">
    <property type="entry name" value="Outer membrane efflux proteins (OEP)"/>
    <property type="match status" value="1"/>
</dbReference>
<dbReference type="GO" id="GO:0015288">
    <property type="term" value="F:porin activity"/>
    <property type="evidence" value="ECO:0007669"/>
    <property type="project" value="TreeGrafter"/>
</dbReference>
<keyword evidence="2 7" id="KW-0813">Transport</keyword>
<dbReference type="InterPro" id="IPR051906">
    <property type="entry name" value="TolC-like"/>
</dbReference>
<keyword evidence="4" id="KW-0812">Transmembrane</keyword>
<evidence type="ECO:0000256" key="3">
    <source>
        <dbReference type="ARBA" id="ARBA00022452"/>
    </source>
</evidence>
<keyword evidence="5 7" id="KW-0472">Membrane</keyword>
<evidence type="ECO:0000313" key="8">
    <source>
        <dbReference type="EMBL" id="AOW12857.1"/>
    </source>
</evidence>
<reference evidence="9 10" key="1">
    <citation type="submission" date="2016-02" db="EMBL/GenBank/DDBJ databases">
        <title>Draft genome sequence of Hydrogenophaga sp. LPB0072.</title>
        <authorList>
            <person name="Shin S.-K."/>
            <person name="Yi H."/>
        </authorList>
    </citation>
    <scope>NUCLEOTIDE SEQUENCE [LARGE SCALE GENOMIC DNA]</scope>
    <source>
        <strain evidence="9 10">LPB0072</strain>
    </source>
</reference>
<dbReference type="GO" id="GO:0015562">
    <property type="term" value="F:efflux transmembrane transporter activity"/>
    <property type="evidence" value="ECO:0007669"/>
    <property type="project" value="InterPro"/>
</dbReference>
<dbReference type="PANTHER" id="PTHR30026:SF20">
    <property type="entry name" value="OUTER MEMBRANE PROTEIN TOLC"/>
    <property type="match status" value="1"/>
</dbReference>
<keyword evidence="10" id="KW-1185">Reference proteome</keyword>
<accession>A0A167GYW2</accession>